<dbReference type="AlphaFoldDB" id="A0A5C6S700"/>
<dbReference type="Pfam" id="PF03266">
    <property type="entry name" value="NTPase_1"/>
    <property type="match status" value="1"/>
</dbReference>
<sequence length="168" mass="18766">MQNKVVIFTAPVKTGKTEVLMEWARGRANLGGILAPDLDGQRHLLKLRDRSLQAFQLSEEALAKAPAEGVVSICKFNFRAETFADARKTLLEDSQGRFDWVVVDEIGKLELKGEGLEPAVSAVVDWYHSGHGHGRLMLVVREEKLPQVLEYFNITDYDTVRMGGPMPD</sequence>
<dbReference type="EMBL" id="VOOR01000001">
    <property type="protein sequence ID" value="TXB70133.1"/>
    <property type="molecule type" value="Genomic_DNA"/>
</dbReference>
<evidence type="ECO:0008006" key="3">
    <source>
        <dbReference type="Google" id="ProtNLM"/>
    </source>
</evidence>
<organism evidence="1 2">
    <name type="scientific">Phaeodactylibacter luteus</name>
    <dbReference type="NCBI Taxonomy" id="1564516"/>
    <lineage>
        <taxon>Bacteria</taxon>
        <taxon>Pseudomonadati</taxon>
        <taxon>Bacteroidota</taxon>
        <taxon>Saprospiria</taxon>
        <taxon>Saprospirales</taxon>
        <taxon>Haliscomenobacteraceae</taxon>
        <taxon>Phaeodactylibacter</taxon>
    </lineage>
</organism>
<keyword evidence="2" id="KW-1185">Reference proteome</keyword>
<dbReference type="InterPro" id="IPR027417">
    <property type="entry name" value="P-loop_NTPase"/>
</dbReference>
<dbReference type="Gene3D" id="3.40.50.300">
    <property type="entry name" value="P-loop containing nucleotide triphosphate hydrolases"/>
    <property type="match status" value="1"/>
</dbReference>
<protein>
    <recommendedName>
        <fullName evidence="3">DUF2478 domain-containing protein</fullName>
    </recommendedName>
</protein>
<dbReference type="RefSeq" id="WP_147165350.1">
    <property type="nucleotide sequence ID" value="NZ_VOOR01000001.1"/>
</dbReference>
<name>A0A5C6S700_9BACT</name>
<reference evidence="1 2" key="1">
    <citation type="submission" date="2019-08" db="EMBL/GenBank/DDBJ databases">
        <title>Genome of Phaeodactylibacter luteus.</title>
        <authorList>
            <person name="Bowman J.P."/>
        </authorList>
    </citation>
    <scope>NUCLEOTIDE SEQUENCE [LARGE SCALE GENOMIC DNA]</scope>
    <source>
        <strain evidence="1 2">KCTC 42180</strain>
    </source>
</reference>
<dbReference type="Proteomes" id="UP000321580">
    <property type="component" value="Unassembled WGS sequence"/>
</dbReference>
<dbReference type="GO" id="GO:0017111">
    <property type="term" value="F:ribonucleoside triphosphate phosphatase activity"/>
    <property type="evidence" value="ECO:0007669"/>
    <property type="project" value="InterPro"/>
</dbReference>
<gene>
    <name evidence="1" type="ORF">FRY97_00065</name>
</gene>
<comment type="caution">
    <text evidence="1">The sequence shown here is derived from an EMBL/GenBank/DDBJ whole genome shotgun (WGS) entry which is preliminary data.</text>
</comment>
<evidence type="ECO:0000313" key="2">
    <source>
        <dbReference type="Proteomes" id="UP000321580"/>
    </source>
</evidence>
<proteinExistence type="predicted"/>
<evidence type="ECO:0000313" key="1">
    <source>
        <dbReference type="EMBL" id="TXB70133.1"/>
    </source>
</evidence>
<dbReference type="InterPro" id="IPR004948">
    <property type="entry name" value="Nuc-triphosphatase_THEP1"/>
</dbReference>
<dbReference type="OrthoDB" id="9788394at2"/>
<accession>A0A5C6S700</accession>